<feature type="domain" description="ABC transporter" evidence="12">
    <location>
        <begin position="1018"/>
        <end position="1255"/>
    </location>
</feature>
<dbReference type="PANTHER" id="PTHR43394">
    <property type="entry name" value="ATP-DEPENDENT PERMEASE MDL1, MITOCHONDRIAL"/>
    <property type="match status" value="1"/>
</dbReference>
<evidence type="ECO:0000256" key="3">
    <source>
        <dbReference type="ARBA" id="ARBA00022448"/>
    </source>
</evidence>
<dbReference type="Pfam" id="PF00005">
    <property type="entry name" value="ABC_tran"/>
    <property type="match status" value="2"/>
</dbReference>
<organism evidence="14 15">
    <name type="scientific">Plectosphaerella cucumerina</name>
    <dbReference type="NCBI Taxonomy" id="40658"/>
    <lineage>
        <taxon>Eukaryota</taxon>
        <taxon>Fungi</taxon>
        <taxon>Dikarya</taxon>
        <taxon>Ascomycota</taxon>
        <taxon>Pezizomycotina</taxon>
        <taxon>Sordariomycetes</taxon>
        <taxon>Hypocreomycetidae</taxon>
        <taxon>Glomerellales</taxon>
        <taxon>Plectosphaerellaceae</taxon>
        <taxon>Plectosphaerella</taxon>
    </lineage>
</organism>
<evidence type="ECO:0000256" key="8">
    <source>
        <dbReference type="ARBA" id="ARBA00022989"/>
    </source>
</evidence>
<dbReference type="PROSITE" id="PS50929">
    <property type="entry name" value="ABC_TM1F"/>
    <property type="match status" value="2"/>
</dbReference>
<dbReference type="InterPro" id="IPR011527">
    <property type="entry name" value="ABC1_TM_dom"/>
</dbReference>
<evidence type="ECO:0000256" key="5">
    <source>
        <dbReference type="ARBA" id="ARBA00022737"/>
    </source>
</evidence>
<dbReference type="Gene3D" id="3.40.50.300">
    <property type="entry name" value="P-loop containing nucleotide triphosphate hydrolases"/>
    <property type="match status" value="2"/>
</dbReference>
<dbReference type="FunFam" id="3.40.50.300:FF:000913">
    <property type="entry name" value="ABC multidrug transporter SitT"/>
    <property type="match status" value="1"/>
</dbReference>
<evidence type="ECO:0000313" key="14">
    <source>
        <dbReference type="EMBL" id="KAH7368610.1"/>
    </source>
</evidence>
<proteinExistence type="inferred from homology"/>
<dbReference type="InterPro" id="IPR027417">
    <property type="entry name" value="P-loop_NTPase"/>
</dbReference>
<dbReference type="SUPFAM" id="SSF52540">
    <property type="entry name" value="P-loop containing nucleoside triphosphate hydrolases"/>
    <property type="match status" value="2"/>
</dbReference>
<name>A0A8K0X6R5_9PEZI</name>
<dbReference type="OrthoDB" id="6500128at2759"/>
<sequence length="1261" mass="135896">MTSETSARDRSPSINKNGEDEGNNSFLRVFHYTDRLSKGLYLISFVGAVITGASLPLMTLIFGESAKTFSDQLSGNGESASGFESQVKTLVLYFVYLFVGRFAIGYLSTLCVCIAAARTTNALRKAFLESLLRKEIAHFDAGDNGSPATQVTTNGHRINQGIAEKLYALVSGMSLFFSAYVVALAVNWKLALITMSIIPAVVVVMATTIKVDAPIEARIVSIYSRAATVAQDALASIKTIRAFGAGAELVRTYDKFLQEAHEEGKKKSIIFAVLFSHNYFLVFAGTALAFWQGFRFYQSGEIPDVGTVFTVVLSVTLGATSVMSVLGPVTAITAASSAAAELFCVIDKPSTIDPLAVNPGDLRPEVCRGDIEFRNVRFAYPSRPGAEVLRGLDLVIPAGKTTALVGPSGSGKSTVVGLLERWYEPSSGQVLLDGHDVSNLQVKWLRSSIRLVQQEPTLFTGTVFENVANGLVGDQRSLPPHDQRCLVVDACKAADADDFIQRLPLGYDTQLGEAAGMLSGGQRQRLSIARSIVSNPQVLLCDEATSALDPMAERAVQGALSRVSTGKTTLVIAHKLATVAKADNIAVMASGRVVEQGTHCELLEKDGLYAAMVRAQDLGTTGDDAGFTTELKWTVDTHTTTNSDSPVVEPSGPSKDPDPLSAGTMNFSLVRCIFIMLQENRSLYGWYALITVAYVVTGGTYPAQAILFSRILEVFTLEGAEAQDRANFYSLMFFVVALVNLVGYFIIGIATNTIGQALTHRYRREMLEQMVSLDQDFFDCPDNSSGALTARLSSVPSAVQELMSANLGLVVTVIVNVLSTSILGIATGWKLGLVMVFAGMGVILGAGFLRVRLDMKLEAATEQQFSKSASYAAEAVGAIRTVSILTLEDHILHEYGAMLDGIVAQVVRSLAITLIPYSFSQSADFLVMALGFWYGGRLVASGEYTVTQFFTIFVAAVFGGQAAAVLLTYTSSFTRASTSANYMLWLRTVKSKIRGAETDQPDTWNDKDGPSGKTAPQLGFKHVEFAYRQRPASKVLRGVSLDIKNGAFVAFVGPSGCGKSTIISLLERFYDPTSGLITLNSRDISSSSPTIHRRQMSLVQQEAPVYMGTVRHNITLGLDREATDEEVREACQQANAWEFVASLPEGLNTACGAKGMQFSGGQRQRIAVARALIRKTRLLLLDEATSALDTQGERIVQAALDRASAGRTTIAVAHRLSTIRHADVIFVVVGGRIVEAGTHEELQRQKGHYHAMCIAQALDQA</sequence>
<comment type="subcellular location">
    <subcellularLocation>
        <location evidence="1">Membrane</location>
        <topology evidence="1">Multi-pass membrane protein</topology>
    </subcellularLocation>
</comment>
<dbReference type="Proteomes" id="UP000813385">
    <property type="component" value="Unassembled WGS sequence"/>
</dbReference>
<feature type="domain" description="ABC transmembrane type-1" evidence="13">
    <location>
        <begin position="688"/>
        <end position="975"/>
    </location>
</feature>
<feature type="transmembrane region" description="Helical" evidence="11">
    <location>
        <begin position="728"/>
        <end position="754"/>
    </location>
</feature>
<accession>A0A8K0X6R5</accession>
<evidence type="ECO:0000256" key="4">
    <source>
        <dbReference type="ARBA" id="ARBA00022692"/>
    </source>
</evidence>
<dbReference type="Pfam" id="PF00664">
    <property type="entry name" value="ABC_membrane"/>
    <property type="match status" value="2"/>
</dbReference>
<evidence type="ECO:0000256" key="6">
    <source>
        <dbReference type="ARBA" id="ARBA00022741"/>
    </source>
</evidence>
<evidence type="ECO:0000256" key="10">
    <source>
        <dbReference type="SAM" id="MobiDB-lite"/>
    </source>
</evidence>
<feature type="transmembrane region" description="Helical" evidence="11">
    <location>
        <begin position="166"/>
        <end position="184"/>
    </location>
</feature>
<protein>
    <submittedName>
        <fullName evidence="14">ATP-binding cassette, subfamily B, member 1</fullName>
    </submittedName>
</protein>
<feature type="domain" description="ABC transporter" evidence="12">
    <location>
        <begin position="371"/>
        <end position="615"/>
    </location>
</feature>
<dbReference type="SUPFAM" id="SSF90123">
    <property type="entry name" value="ABC transporter transmembrane region"/>
    <property type="match status" value="2"/>
</dbReference>
<dbReference type="GO" id="GO:0090374">
    <property type="term" value="P:oligopeptide export from mitochondrion"/>
    <property type="evidence" value="ECO:0007669"/>
    <property type="project" value="TreeGrafter"/>
</dbReference>
<evidence type="ECO:0000256" key="11">
    <source>
        <dbReference type="SAM" id="Phobius"/>
    </source>
</evidence>
<feature type="transmembrane region" description="Helical" evidence="11">
    <location>
        <begin position="93"/>
        <end position="117"/>
    </location>
</feature>
<dbReference type="Gene3D" id="1.20.1560.10">
    <property type="entry name" value="ABC transporter type 1, transmembrane domain"/>
    <property type="match status" value="1"/>
</dbReference>
<dbReference type="FunFam" id="3.40.50.300:FF:001797">
    <property type="entry name" value="ABC transporter, putative"/>
    <property type="match status" value="1"/>
</dbReference>
<dbReference type="InterPro" id="IPR017871">
    <property type="entry name" value="ABC_transporter-like_CS"/>
</dbReference>
<dbReference type="FunFam" id="1.20.1560.10:FF:000057">
    <property type="entry name" value="ABC multidrug transporter SitT"/>
    <property type="match status" value="1"/>
</dbReference>
<evidence type="ECO:0000256" key="1">
    <source>
        <dbReference type="ARBA" id="ARBA00004141"/>
    </source>
</evidence>
<feature type="transmembrane region" description="Helical" evidence="11">
    <location>
        <begin position="914"/>
        <end position="934"/>
    </location>
</feature>
<feature type="domain" description="ABC transmembrane type-1" evidence="13">
    <location>
        <begin position="42"/>
        <end position="334"/>
    </location>
</feature>
<evidence type="ECO:0000259" key="13">
    <source>
        <dbReference type="PROSITE" id="PS50929"/>
    </source>
</evidence>
<feature type="region of interest" description="Disordered" evidence="10">
    <location>
        <begin position="638"/>
        <end position="659"/>
    </location>
</feature>
<dbReference type="GO" id="GO:0005743">
    <property type="term" value="C:mitochondrial inner membrane"/>
    <property type="evidence" value="ECO:0007669"/>
    <property type="project" value="TreeGrafter"/>
</dbReference>
<dbReference type="PROSITE" id="PS00211">
    <property type="entry name" value="ABC_TRANSPORTER_1"/>
    <property type="match status" value="2"/>
</dbReference>
<comment type="similarity">
    <text evidence="2">Belongs to the ABC transporter superfamily. ABCB family. Multidrug resistance exporter (TC 3.A.1.201) subfamily.</text>
</comment>
<gene>
    <name evidence="14" type="ORF">B0T11DRAFT_296240</name>
</gene>
<keyword evidence="7 14" id="KW-0067">ATP-binding</keyword>
<feature type="transmembrane region" description="Helical" evidence="11">
    <location>
        <begin position="831"/>
        <end position="849"/>
    </location>
</feature>
<keyword evidence="9 11" id="KW-0472">Membrane</keyword>
<keyword evidence="3" id="KW-0813">Transport</keyword>
<dbReference type="EMBL" id="JAGPXD010000002">
    <property type="protein sequence ID" value="KAH7368610.1"/>
    <property type="molecule type" value="Genomic_DNA"/>
</dbReference>
<evidence type="ECO:0000256" key="7">
    <source>
        <dbReference type="ARBA" id="ARBA00022840"/>
    </source>
</evidence>
<feature type="transmembrane region" description="Helical" evidence="11">
    <location>
        <begin position="684"/>
        <end position="708"/>
    </location>
</feature>
<evidence type="ECO:0000313" key="15">
    <source>
        <dbReference type="Proteomes" id="UP000813385"/>
    </source>
</evidence>
<dbReference type="PANTHER" id="PTHR43394:SF11">
    <property type="entry name" value="ATP-BINDING CASSETTE TRANSPORTER"/>
    <property type="match status" value="1"/>
</dbReference>
<dbReference type="CDD" id="cd18577">
    <property type="entry name" value="ABC_6TM_Pgp_ABCB1_D1_like"/>
    <property type="match status" value="1"/>
</dbReference>
<dbReference type="GO" id="GO:0005524">
    <property type="term" value="F:ATP binding"/>
    <property type="evidence" value="ECO:0007669"/>
    <property type="project" value="UniProtKB-KW"/>
</dbReference>
<comment type="caution">
    <text evidence="14">The sequence shown here is derived from an EMBL/GenBank/DDBJ whole genome shotgun (WGS) entry which is preliminary data.</text>
</comment>
<dbReference type="InterPro" id="IPR003439">
    <property type="entry name" value="ABC_transporter-like_ATP-bd"/>
</dbReference>
<dbReference type="GO" id="GO:0016887">
    <property type="term" value="F:ATP hydrolysis activity"/>
    <property type="evidence" value="ECO:0007669"/>
    <property type="project" value="InterPro"/>
</dbReference>
<keyword evidence="5" id="KW-0677">Repeat</keyword>
<evidence type="ECO:0000256" key="2">
    <source>
        <dbReference type="ARBA" id="ARBA00007577"/>
    </source>
</evidence>
<reference evidence="14" key="1">
    <citation type="journal article" date="2021" name="Nat. Commun.">
        <title>Genetic determinants of endophytism in the Arabidopsis root mycobiome.</title>
        <authorList>
            <person name="Mesny F."/>
            <person name="Miyauchi S."/>
            <person name="Thiergart T."/>
            <person name="Pickel B."/>
            <person name="Atanasova L."/>
            <person name="Karlsson M."/>
            <person name="Huettel B."/>
            <person name="Barry K.W."/>
            <person name="Haridas S."/>
            <person name="Chen C."/>
            <person name="Bauer D."/>
            <person name="Andreopoulos W."/>
            <person name="Pangilinan J."/>
            <person name="LaButti K."/>
            <person name="Riley R."/>
            <person name="Lipzen A."/>
            <person name="Clum A."/>
            <person name="Drula E."/>
            <person name="Henrissat B."/>
            <person name="Kohler A."/>
            <person name="Grigoriev I.V."/>
            <person name="Martin F.M."/>
            <person name="Hacquard S."/>
        </authorList>
    </citation>
    <scope>NUCLEOTIDE SEQUENCE</scope>
    <source>
        <strain evidence="14">MPI-CAGE-AT-0016</strain>
    </source>
</reference>
<feature type="transmembrane region" description="Helical" evidence="11">
    <location>
        <begin position="40"/>
        <end position="62"/>
    </location>
</feature>
<keyword evidence="4 11" id="KW-0812">Transmembrane</keyword>
<feature type="transmembrane region" description="Helical" evidence="11">
    <location>
        <begin position="190"/>
        <end position="209"/>
    </location>
</feature>
<dbReference type="CDD" id="cd18578">
    <property type="entry name" value="ABC_6TM_Pgp_ABCB1_D2_like"/>
    <property type="match status" value="1"/>
</dbReference>
<dbReference type="InterPro" id="IPR039421">
    <property type="entry name" value="Type_1_exporter"/>
</dbReference>
<dbReference type="AlphaFoldDB" id="A0A8K0X6R5"/>
<feature type="transmembrane region" description="Helical" evidence="11">
    <location>
        <begin position="269"/>
        <end position="294"/>
    </location>
</feature>
<keyword evidence="6" id="KW-0547">Nucleotide-binding</keyword>
<dbReference type="SMART" id="SM00382">
    <property type="entry name" value="AAA"/>
    <property type="match status" value="2"/>
</dbReference>
<evidence type="ECO:0000259" key="12">
    <source>
        <dbReference type="PROSITE" id="PS50893"/>
    </source>
</evidence>
<dbReference type="InterPro" id="IPR036640">
    <property type="entry name" value="ABC1_TM_sf"/>
</dbReference>
<feature type="transmembrane region" description="Helical" evidence="11">
    <location>
        <begin position="306"/>
        <end position="326"/>
    </location>
</feature>
<feature type="transmembrane region" description="Helical" evidence="11">
    <location>
        <begin position="807"/>
        <end position="825"/>
    </location>
</feature>
<dbReference type="InterPro" id="IPR003593">
    <property type="entry name" value="AAA+_ATPase"/>
</dbReference>
<evidence type="ECO:0000256" key="9">
    <source>
        <dbReference type="ARBA" id="ARBA00023136"/>
    </source>
</evidence>
<dbReference type="PROSITE" id="PS50893">
    <property type="entry name" value="ABC_TRANSPORTER_2"/>
    <property type="match status" value="2"/>
</dbReference>
<feature type="transmembrane region" description="Helical" evidence="11">
    <location>
        <begin position="946"/>
        <end position="969"/>
    </location>
</feature>
<keyword evidence="15" id="KW-1185">Reference proteome</keyword>
<dbReference type="GO" id="GO:0015421">
    <property type="term" value="F:ABC-type oligopeptide transporter activity"/>
    <property type="evidence" value="ECO:0007669"/>
    <property type="project" value="TreeGrafter"/>
</dbReference>
<keyword evidence="8 11" id="KW-1133">Transmembrane helix</keyword>